<comment type="caution">
    <text evidence="2">The sequence shown here is derived from an EMBL/GenBank/DDBJ whole genome shotgun (WGS) entry which is preliminary data.</text>
</comment>
<dbReference type="InterPro" id="IPR018644">
    <property type="entry name" value="DUF2071"/>
</dbReference>
<evidence type="ECO:0008006" key="4">
    <source>
        <dbReference type="Google" id="ProtNLM"/>
    </source>
</evidence>
<feature type="region of interest" description="Disordered" evidence="1">
    <location>
        <begin position="83"/>
        <end position="106"/>
    </location>
</feature>
<dbReference type="PANTHER" id="PTHR39186">
    <property type="entry name" value="DUF2071 FAMILY PROTEIN"/>
    <property type="match status" value="1"/>
</dbReference>
<dbReference type="PATRIC" id="fig|797114.5.peg.2554"/>
<name>M0CN98_9EURY</name>
<dbReference type="PANTHER" id="PTHR39186:SF1">
    <property type="entry name" value="DUF2071 DOMAIN-CONTAINING PROTEIN"/>
    <property type="match status" value="1"/>
</dbReference>
<dbReference type="SUPFAM" id="SSF160104">
    <property type="entry name" value="Acetoacetate decarboxylase-like"/>
    <property type="match status" value="1"/>
</dbReference>
<dbReference type="AlphaFoldDB" id="M0CN98"/>
<evidence type="ECO:0000313" key="2">
    <source>
        <dbReference type="EMBL" id="ELZ24088.1"/>
    </source>
</evidence>
<organism evidence="2 3">
    <name type="scientific">Halosimplex carlsbadense 2-9-1</name>
    <dbReference type="NCBI Taxonomy" id="797114"/>
    <lineage>
        <taxon>Archaea</taxon>
        <taxon>Methanobacteriati</taxon>
        <taxon>Methanobacteriota</taxon>
        <taxon>Stenosarchaea group</taxon>
        <taxon>Halobacteria</taxon>
        <taxon>Halobacteriales</taxon>
        <taxon>Haloarculaceae</taxon>
        <taxon>Halosimplex</taxon>
    </lineage>
</organism>
<dbReference type="Proteomes" id="UP000011626">
    <property type="component" value="Unassembled WGS sequence"/>
</dbReference>
<dbReference type="Gene3D" id="2.40.400.10">
    <property type="entry name" value="Acetoacetate decarboxylase-like"/>
    <property type="match status" value="1"/>
</dbReference>
<gene>
    <name evidence="2" type="ORF">C475_12602</name>
</gene>
<sequence length="260" mass="29237">MSLRSLLDLPVEMGWRHVLFANWPVDPGVVQAHLPESLTVDTYDGQAWLSVVPFTNVAVRPDGFPEWTGFTLPELNLRTYVSHEGERERASGRGGSGSDTGPTDDGPAADRGVYFFSLDADGVLGVTGARVFHHLPYYFASISMRAEESRIAFESERWHPGARPCDFDARYGPTGDRFTFEPRSLDEFLTERYRYYTETPGGDLRYAQIRHRPWPLYEASVDLRENEVFETNGFATPDGEPVFRYSPGVDVTASGSRRAE</sequence>
<accession>M0CN98</accession>
<dbReference type="EMBL" id="AOIU01000031">
    <property type="protein sequence ID" value="ELZ24088.1"/>
    <property type="molecule type" value="Genomic_DNA"/>
</dbReference>
<dbReference type="RefSeq" id="WP_006884192.1">
    <property type="nucleotide sequence ID" value="NZ_AOIU01000031.1"/>
</dbReference>
<dbReference type="Pfam" id="PF09844">
    <property type="entry name" value="DUF2071"/>
    <property type="match status" value="2"/>
</dbReference>
<dbReference type="eggNOG" id="arCOG04579">
    <property type="taxonomic scope" value="Archaea"/>
</dbReference>
<evidence type="ECO:0000313" key="3">
    <source>
        <dbReference type="Proteomes" id="UP000011626"/>
    </source>
</evidence>
<dbReference type="STRING" id="797114.C475_12602"/>
<protein>
    <recommendedName>
        <fullName evidence="4">DUF2071 domain-containing protein</fullName>
    </recommendedName>
</protein>
<reference evidence="2 3" key="1">
    <citation type="journal article" date="2014" name="PLoS Genet.">
        <title>Phylogenetically driven sequencing of extremely halophilic archaea reveals strategies for static and dynamic osmo-response.</title>
        <authorList>
            <person name="Becker E.A."/>
            <person name="Seitzer P.M."/>
            <person name="Tritt A."/>
            <person name="Larsen D."/>
            <person name="Krusor M."/>
            <person name="Yao A.I."/>
            <person name="Wu D."/>
            <person name="Madern D."/>
            <person name="Eisen J.A."/>
            <person name="Darling A.E."/>
            <person name="Facciotti M.T."/>
        </authorList>
    </citation>
    <scope>NUCLEOTIDE SEQUENCE [LARGE SCALE GENOMIC DNA]</scope>
    <source>
        <strain evidence="2 3">2-9-1</strain>
    </source>
</reference>
<proteinExistence type="predicted"/>
<keyword evidence="3" id="KW-1185">Reference proteome</keyword>
<dbReference type="InterPro" id="IPR023375">
    <property type="entry name" value="ADC_dom_sf"/>
</dbReference>
<evidence type="ECO:0000256" key="1">
    <source>
        <dbReference type="SAM" id="MobiDB-lite"/>
    </source>
</evidence>